<feature type="region of interest" description="Disordered" evidence="1">
    <location>
        <begin position="51"/>
        <end position="116"/>
    </location>
</feature>
<dbReference type="AlphaFoldDB" id="A0A7M5XFZ9"/>
<organism evidence="2 3">
    <name type="scientific">Clytia hemisphaerica</name>
    <dbReference type="NCBI Taxonomy" id="252671"/>
    <lineage>
        <taxon>Eukaryota</taxon>
        <taxon>Metazoa</taxon>
        <taxon>Cnidaria</taxon>
        <taxon>Hydrozoa</taxon>
        <taxon>Hydroidolina</taxon>
        <taxon>Leptothecata</taxon>
        <taxon>Obeliida</taxon>
        <taxon>Clytiidae</taxon>
        <taxon>Clytia</taxon>
    </lineage>
</organism>
<evidence type="ECO:0000313" key="3">
    <source>
        <dbReference type="Proteomes" id="UP000594262"/>
    </source>
</evidence>
<dbReference type="EnsemblMetazoa" id="CLYHEMT022904.1">
    <property type="protein sequence ID" value="CLYHEMP022904.1"/>
    <property type="gene ID" value="CLYHEMG022904"/>
</dbReference>
<dbReference type="Proteomes" id="UP000594262">
    <property type="component" value="Unplaced"/>
</dbReference>
<feature type="compositionally biased region" description="Low complexity" evidence="1">
    <location>
        <begin position="83"/>
        <end position="101"/>
    </location>
</feature>
<keyword evidence="3" id="KW-1185">Reference proteome</keyword>
<name>A0A7M5XFZ9_9CNID</name>
<evidence type="ECO:0000313" key="2">
    <source>
        <dbReference type="EnsemblMetazoa" id="CLYHEMP022904.1"/>
    </source>
</evidence>
<feature type="compositionally biased region" description="Polar residues" evidence="1">
    <location>
        <begin position="64"/>
        <end position="77"/>
    </location>
</feature>
<feature type="compositionally biased region" description="Low complexity" evidence="1">
    <location>
        <begin position="10"/>
        <end position="28"/>
    </location>
</feature>
<evidence type="ECO:0000256" key="1">
    <source>
        <dbReference type="SAM" id="MobiDB-lite"/>
    </source>
</evidence>
<protein>
    <submittedName>
        <fullName evidence="2">Uncharacterized protein</fullName>
    </submittedName>
</protein>
<feature type="compositionally biased region" description="Polar residues" evidence="1">
    <location>
        <begin position="106"/>
        <end position="116"/>
    </location>
</feature>
<feature type="region of interest" description="Disordered" evidence="1">
    <location>
        <begin position="1"/>
        <end position="28"/>
    </location>
</feature>
<sequence>MSKLPSLTDLLQSQQENNASQASSSLADLLATSPNRNTIFNECSGSTLTFGSPKHQPSLAELLSSPTAIAGNSTQMGHNKLNPLKGESKSSSSALPSLSELMKQGQHGTSQQHSKS</sequence>
<accession>A0A7M5XFZ9</accession>
<reference evidence="2" key="1">
    <citation type="submission" date="2021-01" db="UniProtKB">
        <authorList>
            <consortium name="EnsemblMetazoa"/>
        </authorList>
    </citation>
    <scope>IDENTIFICATION</scope>
</reference>
<proteinExistence type="predicted"/>